<dbReference type="EMBL" id="BLXT01001882">
    <property type="protein sequence ID" value="GFN88877.1"/>
    <property type="molecule type" value="Genomic_DNA"/>
</dbReference>
<comment type="caution">
    <text evidence="1">The sequence shown here is derived from an EMBL/GenBank/DDBJ whole genome shotgun (WGS) entry which is preliminary data.</text>
</comment>
<dbReference type="AlphaFoldDB" id="A0AAV3Z276"/>
<evidence type="ECO:0000313" key="1">
    <source>
        <dbReference type="EMBL" id="GFN88877.1"/>
    </source>
</evidence>
<keyword evidence="2" id="KW-1185">Reference proteome</keyword>
<reference evidence="1 2" key="1">
    <citation type="journal article" date="2021" name="Elife">
        <title>Chloroplast acquisition without the gene transfer in kleptoplastic sea slugs, Plakobranchus ocellatus.</title>
        <authorList>
            <person name="Maeda T."/>
            <person name="Takahashi S."/>
            <person name="Yoshida T."/>
            <person name="Shimamura S."/>
            <person name="Takaki Y."/>
            <person name="Nagai Y."/>
            <person name="Toyoda A."/>
            <person name="Suzuki Y."/>
            <person name="Arimoto A."/>
            <person name="Ishii H."/>
            <person name="Satoh N."/>
            <person name="Nishiyama T."/>
            <person name="Hasebe M."/>
            <person name="Maruyama T."/>
            <person name="Minagawa J."/>
            <person name="Obokata J."/>
            <person name="Shigenobu S."/>
        </authorList>
    </citation>
    <scope>NUCLEOTIDE SEQUENCE [LARGE SCALE GENOMIC DNA]</scope>
</reference>
<dbReference type="Proteomes" id="UP000735302">
    <property type="component" value="Unassembled WGS sequence"/>
</dbReference>
<sequence>MAQLCAGEGVGKDRVLNLGKHWFHVRTQKRDGRGESRQTQEQIETKEAIRDHIKTFTFRARHYAREDSPG</sequence>
<proteinExistence type="predicted"/>
<accession>A0AAV3Z276</accession>
<organism evidence="1 2">
    <name type="scientific">Plakobranchus ocellatus</name>
    <dbReference type="NCBI Taxonomy" id="259542"/>
    <lineage>
        <taxon>Eukaryota</taxon>
        <taxon>Metazoa</taxon>
        <taxon>Spiralia</taxon>
        <taxon>Lophotrochozoa</taxon>
        <taxon>Mollusca</taxon>
        <taxon>Gastropoda</taxon>
        <taxon>Heterobranchia</taxon>
        <taxon>Euthyneura</taxon>
        <taxon>Panpulmonata</taxon>
        <taxon>Sacoglossa</taxon>
        <taxon>Placobranchoidea</taxon>
        <taxon>Plakobranchidae</taxon>
        <taxon>Plakobranchus</taxon>
    </lineage>
</organism>
<name>A0AAV3Z276_9GAST</name>
<protein>
    <submittedName>
        <fullName evidence="1">Uncharacterized protein</fullName>
    </submittedName>
</protein>
<evidence type="ECO:0000313" key="2">
    <source>
        <dbReference type="Proteomes" id="UP000735302"/>
    </source>
</evidence>
<gene>
    <name evidence="1" type="ORF">PoB_001538300</name>
</gene>